<reference evidence="3" key="1">
    <citation type="submission" date="2016-11" db="UniProtKB">
        <authorList>
            <consortium name="WormBaseParasite"/>
        </authorList>
    </citation>
    <scope>IDENTIFICATION</scope>
</reference>
<keyword evidence="2" id="KW-1185">Reference proteome</keyword>
<name>A0A1I7UVQ4_9PELO</name>
<dbReference type="WBParaSite" id="Csp11.Scaffold630.g19824.t1">
    <property type="protein sequence ID" value="Csp11.Scaffold630.g19824.t1"/>
    <property type="gene ID" value="Csp11.Scaffold630.g19824"/>
</dbReference>
<dbReference type="eggNOG" id="ENOG502T3DF">
    <property type="taxonomic scope" value="Eukaryota"/>
</dbReference>
<dbReference type="Proteomes" id="UP000095282">
    <property type="component" value="Unplaced"/>
</dbReference>
<organism evidence="2 3">
    <name type="scientific">Caenorhabditis tropicalis</name>
    <dbReference type="NCBI Taxonomy" id="1561998"/>
    <lineage>
        <taxon>Eukaryota</taxon>
        <taxon>Metazoa</taxon>
        <taxon>Ecdysozoa</taxon>
        <taxon>Nematoda</taxon>
        <taxon>Chromadorea</taxon>
        <taxon>Rhabditida</taxon>
        <taxon>Rhabditina</taxon>
        <taxon>Rhabditomorpha</taxon>
        <taxon>Rhabditoidea</taxon>
        <taxon>Rhabditidae</taxon>
        <taxon>Peloderinae</taxon>
        <taxon>Caenorhabditis</taxon>
    </lineage>
</organism>
<accession>A0A1I7UVQ4</accession>
<evidence type="ECO:0000256" key="1">
    <source>
        <dbReference type="SAM" id="MobiDB-lite"/>
    </source>
</evidence>
<protein>
    <submittedName>
        <fullName evidence="3">Homeobox domain-containing protein</fullName>
    </submittedName>
</protein>
<feature type="region of interest" description="Disordered" evidence="1">
    <location>
        <begin position="191"/>
        <end position="217"/>
    </location>
</feature>
<dbReference type="AlphaFoldDB" id="A0A1I7UVQ4"/>
<feature type="compositionally biased region" description="Polar residues" evidence="1">
    <location>
        <begin position="203"/>
        <end position="217"/>
    </location>
</feature>
<sequence length="264" mass="30841">MDNIQPLGELNMQENSIVTPTSLNLPCLIDNVCRDLIEYGSVADRVKLERILVKLYPLKNLRDVQLSAKMQAVIRFVDEDYEKSRCIIENSYFDEEHHSFLQDLFRRIWGKMTKKRVRVLDFIPFPASIDTIGKDNLPKSVSDYLYTYYITKRAEKKALEIPSVARDTGLSEKFITERFQMHREKLNKAGRLANKSEKKVTKGPSQKNAPNQSGFKESQNYHQYQYMHGSLTADYCRFPLTRVPLNEPLTIEIPEDFPTYFPRF</sequence>
<evidence type="ECO:0000313" key="3">
    <source>
        <dbReference type="WBParaSite" id="Csp11.Scaffold630.g19824.t1"/>
    </source>
</evidence>
<evidence type="ECO:0000313" key="2">
    <source>
        <dbReference type="Proteomes" id="UP000095282"/>
    </source>
</evidence>
<proteinExistence type="predicted"/>